<feature type="domain" description="Sulfotransferase" evidence="3">
    <location>
        <begin position="42"/>
        <end position="294"/>
    </location>
</feature>
<dbReference type="EMBL" id="JH818584">
    <property type="protein sequence ID" value="EKC20192.1"/>
    <property type="molecule type" value="Genomic_DNA"/>
</dbReference>
<evidence type="ECO:0000256" key="1">
    <source>
        <dbReference type="ARBA" id="ARBA00005771"/>
    </source>
</evidence>
<sequence>MEMDPPVRKPLIFDGMALPPFLPLRENAEKRFMEIRNLECRKDDIILATYPKSGTHWIWEVVCMLIKGNTEYTKETKEFFFLEAIPDLDVVHNLPSPRPLNTHLPYRWLPKQLTEKGGKIINVIRNPKDVAVSMYHHLLSAGEFNKDFTFTQFMETLFFGPVCTMGSWYDYVKEFEQAAENDRHGLLFTVHFENMKKNPIDETKRLAKFLNVEASDKFIEDIVEKCSFENLKSADKTIKDQSIMKKIVGIGPEHTRKNKPNMYRKGVIGDWKNHFTVTLNERFDRIFEDEMKNSKLHIHFE</sequence>
<evidence type="ECO:0000313" key="5">
    <source>
        <dbReference type="EnsemblMetazoa" id="G4268.1:cds"/>
    </source>
</evidence>
<dbReference type="InterPro" id="IPR000863">
    <property type="entry name" value="Sulfotransferase_dom"/>
</dbReference>
<evidence type="ECO:0000259" key="3">
    <source>
        <dbReference type="Pfam" id="PF00685"/>
    </source>
</evidence>
<dbReference type="AlphaFoldDB" id="K1P8Y3"/>
<evidence type="ECO:0000313" key="6">
    <source>
        <dbReference type="Proteomes" id="UP000005408"/>
    </source>
</evidence>
<organism evidence="4">
    <name type="scientific">Magallana gigas</name>
    <name type="common">Pacific oyster</name>
    <name type="synonym">Crassostrea gigas</name>
    <dbReference type="NCBI Taxonomy" id="29159"/>
    <lineage>
        <taxon>Eukaryota</taxon>
        <taxon>Metazoa</taxon>
        <taxon>Spiralia</taxon>
        <taxon>Lophotrochozoa</taxon>
        <taxon>Mollusca</taxon>
        <taxon>Bivalvia</taxon>
        <taxon>Autobranchia</taxon>
        <taxon>Pteriomorphia</taxon>
        <taxon>Ostreida</taxon>
        <taxon>Ostreoidea</taxon>
        <taxon>Ostreidae</taxon>
        <taxon>Magallana</taxon>
    </lineage>
</organism>
<reference evidence="4" key="1">
    <citation type="journal article" date="2012" name="Nature">
        <title>The oyster genome reveals stress adaptation and complexity of shell formation.</title>
        <authorList>
            <person name="Zhang G."/>
            <person name="Fang X."/>
            <person name="Guo X."/>
            <person name="Li L."/>
            <person name="Luo R."/>
            <person name="Xu F."/>
            <person name="Yang P."/>
            <person name="Zhang L."/>
            <person name="Wang X."/>
            <person name="Qi H."/>
            <person name="Xiong Z."/>
            <person name="Que H."/>
            <person name="Xie Y."/>
            <person name="Holland P.W."/>
            <person name="Paps J."/>
            <person name="Zhu Y."/>
            <person name="Wu F."/>
            <person name="Chen Y."/>
            <person name="Wang J."/>
            <person name="Peng C."/>
            <person name="Meng J."/>
            <person name="Yang L."/>
            <person name="Liu J."/>
            <person name="Wen B."/>
            <person name="Zhang N."/>
            <person name="Huang Z."/>
            <person name="Zhu Q."/>
            <person name="Feng Y."/>
            <person name="Mount A."/>
            <person name="Hedgecock D."/>
            <person name="Xu Z."/>
            <person name="Liu Y."/>
            <person name="Domazet-Loso T."/>
            <person name="Du Y."/>
            <person name="Sun X."/>
            <person name="Zhang S."/>
            <person name="Liu B."/>
            <person name="Cheng P."/>
            <person name="Jiang X."/>
            <person name="Li J."/>
            <person name="Fan D."/>
            <person name="Wang W."/>
            <person name="Fu W."/>
            <person name="Wang T."/>
            <person name="Wang B."/>
            <person name="Zhang J."/>
            <person name="Peng Z."/>
            <person name="Li Y."/>
            <person name="Li N."/>
            <person name="Wang J."/>
            <person name="Chen M."/>
            <person name="He Y."/>
            <person name="Tan F."/>
            <person name="Song X."/>
            <person name="Zheng Q."/>
            <person name="Huang R."/>
            <person name="Yang H."/>
            <person name="Du X."/>
            <person name="Chen L."/>
            <person name="Yang M."/>
            <person name="Gaffney P.M."/>
            <person name="Wang S."/>
            <person name="Luo L."/>
            <person name="She Z."/>
            <person name="Ming Y."/>
            <person name="Huang W."/>
            <person name="Zhang S."/>
            <person name="Huang B."/>
            <person name="Zhang Y."/>
            <person name="Qu T."/>
            <person name="Ni P."/>
            <person name="Miao G."/>
            <person name="Wang J."/>
            <person name="Wang Q."/>
            <person name="Steinberg C.E."/>
            <person name="Wang H."/>
            <person name="Li N."/>
            <person name="Qian L."/>
            <person name="Zhang G."/>
            <person name="Li Y."/>
            <person name="Yang H."/>
            <person name="Liu X."/>
            <person name="Wang J."/>
            <person name="Yin Y."/>
            <person name="Wang J."/>
        </authorList>
    </citation>
    <scope>NUCLEOTIDE SEQUENCE [LARGE SCALE GENOMIC DNA]</scope>
    <source>
        <strain evidence="4">05x7-T-G4-1.051#20</strain>
    </source>
</reference>
<dbReference type="OMA" id="WDIHERM"/>
<keyword evidence="2 4" id="KW-0808">Transferase</keyword>
<dbReference type="SUPFAM" id="SSF52540">
    <property type="entry name" value="P-loop containing nucleoside triphosphate hydrolases"/>
    <property type="match status" value="1"/>
</dbReference>
<gene>
    <name evidence="4" type="ORF">CGI_10006564</name>
</gene>
<dbReference type="PANTHER" id="PTHR11783">
    <property type="entry name" value="SULFOTRANSFERASE SULT"/>
    <property type="match status" value="1"/>
</dbReference>
<name>K1P8Y3_MAGGI</name>
<comment type="similarity">
    <text evidence="1">Belongs to the sulfotransferase 1 family.</text>
</comment>
<dbReference type="GO" id="GO:0008146">
    <property type="term" value="F:sulfotransferase activity"/>
    <property type="evidence" value="ECO:0007669"/>
    <property type="project" value="InterPro"/>
</dbReference>
<proteinExistence type="inferred from homology"/>
<dbReference type="InterPro" id="IPR027417">
    <property type="entry name" value="P-loop_NTPase"/>
</dbReference>
<reference evidence="5" key="2">
    <citation type="submission" date="2022-08" db="UniProtKB">
        <authorList>
            <consortium name="EnsemblMetazoa"/>
        </authorList>
    </citation>
    <scope>IDENTIFICATION</scope>
    <source>
        <strain evidence="5">05x7-T-G4-1.051#20</strain>
    </source>
</reference>
<protein>
    <submittedName>
        <fullName evidence="5">Sulfotransfer_1 domain-containing protein</fullName>
    </submittedName>
    <submittedName>
        <fullName evidence="4">Sulfotransferase 1C4</fullName>
    </submittedName>
</protein>
<keyword evidence="6" id="KW-1185">Reference proteome</keyword>
<evidence type="ECO:0000313" key="4">
    <source>
        <dbReference type="EMBL" id="EKC20192.1"/>
    </source>
</evidence>
<dbReference type="Pfam" id="PF00685">
    <property type="entry name" value="Sulfotransfer_1"/>
    <property type="match status" value="1"/>
</dbReference>
<accession>K1P8Y3</accession>
<dbReference type="HOGENOM" id="CLU_027239_1_2_1"/>
<dbReference type="KEGG" id="crg:105317337"/>
<evidence type="ECO:0000256" key="2">
    <source>
        <dbReference type="ARBA" id="ARBA00022679"/>
    </source>
</evidence>
<dbReference type="Gene3D" id="3.40.50.300">
    <property type="entry name" value="P-loop containing nucleotide triphosphate hydrolases"/>
    <property type="match status" value="1"/>
</dbReference>
<dbReference type="OrthoDB" id="6341251at2759"/>
<dbReference type="Proteomes" id="UP000005408">
    <property type="component" value="Unassembled WGS sequence"/>
</dbReference>
<dbReference type="EnsemblMetazoa" id="G4268.1">
    <property type="protein sequence ID" value="G4268.1:cds"/>
    <property type="gene ID" value="G4268"/>
</dbReference>